<evidence type="ECO:0000313" key="8">
    <source>
        <dbReference type="Proteomes" id="UP000230233"/>
    </source>
</evidence>
<comment type="caution">
    <text evidence="7">The sequence shown here is derived from an EMBL/GenBank/DDBJ whole genome shotgun (WGS) entry which is preliminary data.</text>
</comment>
<dbReference type="EMBL" id="PDUG01000001">
    <property type="protein sequence ID" value="PIC52554.1"/>
    <property type="molecule type" value="Genomic_DNA"/>
</dbReference>
<keyword evidence="2" id="KW-0677">Repeat</keyword>
<evidence type="ECO:0000256" key="1">
    <source>
        <dbReference type="ARBA" id="ARBA00022723"/>
    </source>
</evidence>
<name>A0A2G5VLB6_9PELO</name>
<dbReference type="FunFam" id="2.10.110.10:FF:000155">
    <property type="entry name" value="Protein CBG12788"/>
    <property type="match status" value="1"/>
</dbReference>
<keyword evidence="4 5" id="KW-0440">LIM domain</keyword>
<feature type="domain" description="LIM zinc-binding" evidence="6">
    <location>
        <begin position="78"/>
        <end position="137"/>
    </location>
</feature>
<dbReference type="GO" id="GO:0003712">
    <property type="term" value="F:transcription coregulator activity"/>
    <property type="evidence" value="ECO:0007669"/>
    <property type="project" value="TreeGrafter"/>
</dbReference>
<dbReference type="GO" id="GO:0005634">
    <property type="term" value="C:nucleus"/>
    <property type="evidence" value="ECO:0007669"/>
    <property type="project" value="TreeGrafter"/>
</dbReference>
<reference evidence="8" key="1">
    <citation type="submission" date="2017-10" db="EMBL/GenBank/DDBJ databases">
        <title>Rapid genome shrinkage in a self-fertile nematode reveals novel sperm competition proteins.</title>
        <authorList>
            <person name="Yin D."/>
            <person name="Schwarz E.M."/>
            <person name="Thomas C.G."/>
            <person name="Felde R.L."/>
            <person name="Korf I.F."/>
            <person name="Cutter A.D."/>
            <person name="Schartner C.M."/>
            <person name="Ralston E.J."/>
            <person name="Meyer B.J."/>
            <person name="Haag E.S."/>
        </authorList>
    </citation>
    <scope>NUCLEOTIDE SEQUENCE [LARGE SCALE GENOMIC DNA]</scope>
    <source>
        <strain evidence="8">JU1422</strain>
    </source>
</reference>
<dbReference type="PANTHER" id="PTHR24205">
    <property type="entry name" value="FOUR AND A HALF LIM DOMAINS PROTEIN"/>
    <property type="match status" value="1"/>
</dbReference>
<keyword evidence="3 5" id="KW-0862">Zinc</keyword>
<dbReference type="GO" id="GO:0030018">
    <property type="term" value="C:Z disc"/>
    <property type="evidence" value="ECO:0007669"/>
    <property type="project" value="TreeGrafter"/>
</dbReference>
<dbReference type="PROSITE" id="PS00478">
    <property type="entry name" value="LIM_DOMAIN_1"/>
    <property type="match status" value="1"/>
</dbReference>
<proteinExistence type="predicted"/>
<keyword evidence="1 5" id="KW-0479">Metal-binding</keyword>
<evidence type="ECO:0000259" key="6">
    <source>
        <dbReference type="PROSITE" id="PS50023"/>
    </source>
</evidence>
<accession>A0A2G5VLB6</accession>
<evidence type="ECO:0000313" key="7">
    <source>
        <dbReference type="EMBL" id="PIC52554.1"/>
    </source>
</evidence>
<dbReference type="InterPro" id="IPR001781">
    <property type="entry name" value="Znf_LIM"/>
</dbReference>
<dbReference type="GO" id="GO:0046872">
    <property type="term" value="F:metal ion binding"/>
    <property type="evidence" value="ECO:0007669"/>
    <property type="project" value="UniProtKB-KW"/>
</dbReference>
<evidence type="ECO:0000256" key="2">
    <source>
        <dbReference type="ARBA" id="ARBA00022737"/>
    </source>
</evidence>
<keyword evidence="8" id="KW-1185">Reference proteome</keyword>
<gene>
    <name evidence="7" type="primary">Cnig_chr_I.g2609</name>
    <name evidence="7" type="ORF">B9Z55_002609</name>
</gene>
<dbReference type="SMART" id="SM00132">
    <property type="entry name" value="LIM"/>
    <property type="match status" value="2"/>
</dbReference>
<evidence type="ECO:0000256" key="5">
    <source>
        <dbReference type="PROSITE-ProRule" id="PRU00125"/>
    </source>
</evidence>
<organism evidence="7 8">
    <name type="scientific">Caenorhabditis nigoni</name>
    <dbReference type="NCBI Taxonomy" id="1611254"/>
    <lineage>
        <taxon>Eukaryota</taxon>
        <taxon>Metazoa</taxon>
        <taxon>Ecdysozoa</taxon>
        <taxon>Nematoda</taxon>
        <taxon>Chromadorea</taxon>
        <taxon>Rhabditida</taxon>
        <taxon>Rhabditina</taxon>
        <taxon>Rhabditomorpha</taxon>
        <taxon>Rhabditoidea</taxon>
        <taxon>Rhabditidae</taxon>
        <taxon>Peloderinae</taxon>
        <taxon>Caenorhabditis</taxon>
    </lineage>
</organism>
<dbReference type="PANTHER" id="PTHR24205:SF4">
    <property type="entry name" value="PROTEIN ESPINAS"/>
    <property type="match status" value="1"/>
</dbReference>
<dbReference type="Gene3D" id="2.10.110.10">
    <property type="entry name" value="Cysteine Rich Protein"/>
    <property type="match status" value="2"/>
</dbReference>
<dbReference type="PROSITE" id="PS50023">
    <property type="entry name" value="LIM_DOMAIN_2"/>
    <property type="match status" value="1"/>
</dbReference>
<dbReference type="OrthoDB" id="1112565at2759"/>
<dbReference type="STRING" id="1611254.A0A2G5VLB6"/>
<dbReference type="Proteomes" id="UP000230233">
    <property type="component" value="Chromosome I"/>
</dbReference>
<evidence type="ECO:0000256" key="4">
    <source>
        <dbReference type="ARBA" id="ARBA00023038"/>
    </source>
</evidence>
<dbReference type="SUPFAM" id="SSF57716">
    <property type="entry name" value="Glucocorticoid receptor-like (DNA-binding domain)"/>
    <property type="match status" value="1"/>
</dbReference>
<evidence type="ECO:0000256" key="3">
    <source>
        <dbReference type="ARBA" id="ARBA00022833"/>
    </source>
</evidence>
<dbReference type="Pfam" id="PF00412">
    <property type="entry name" value="LIM"/>
    <property type="match status" value="1"/>
</dbReference>
<protein>
    <recommendedName>
        <fullName evidence="6">LIM zinc-binding domain-containing protein</fullName>
    </recommendedName>
</protein>
<dbReference type="AlphaFoldDB" id="A0A2G5VLB6"/>
<sequence length="146" mass="16869">MNECGHCSVKLGEEPALLANGKVRDKWTNRHTDRHFQVWHVNHLLCDLCECRINDGERCVPQNGIILCFECHIKTTRPICKGCGDFIKTNVCEALNSTWHPTCFQCSVCQKPLEVNFHQLPNKMCVHSECFWDLQLRMVVCKDLPK</sequence>